<evidence type="ECO:0008006" key="3">
    <source>
        <dbReference type="Google" id="ProtNLM"/>
    </source>
</evidence>
<reference evidence="1 2" key="1">
    <citation type="submission" date="2024-09" db="EMBL/GenBank/DDBJ databases">
        <title>Chromosome-scale assembly of Riccia sorocarpa.</title>
        <authorList>
            <person name="Paukszto L."/>
        </authorList>
    </citation>
    <scope>NUCLEOTIDE SEQUENCE [LARGE SCALE GENOMIC DNA]</scope>
    <source>
        <strain evidence="1">LP-2024</strain>
        <tissue evidence="1">Aerial parts of the thallus</tissue>
    </source>
</reference>
<sequence length="171" mass="19023">MEGKSLQLLAALRRAQSITQTGRELCGSDIITCEAHGEQFCPDCGYSFTEINHEARHEARRRKAIKPPNTALGDGLLMSGTEVRMPDTTGENNPPNHLDGQIGGVLIEEDEETDFAGEQCYVIQYGKQNAYMITYSVESVHEEWQVKTNGQYVSASKYMKLLSGDESDEED</sequence>
<accession>A0ABD3HVP7</accession>
<proteinExistence type="predicted"/>
<keyword evidence="2" id="KW-1185">Reference proteome</keyword>
<evidence type="ECO:0000313" key="2">
    <source>
        <dbReference type="Proteomes" id="UP001633002"/>
    </source>
</evidence>
<dbReference type="AlphaFoldDB" id="A0ABD3HVP7"/>
<comment type="caution">
    <text evidence="1">The sequence shown here is derived from an EMBL/GenBank/DDBJ whole genome shotgun (WGS) entry which is preliminary data.</text>
</comment>
<organism evidence="1 2">
    <name type="scientific">Riccia sorocarpa</name>
    <dbReference type="NCBI Taxonomy" id="122646"/>
    <lineage>
        <taxon>Eukaryota</taxon>
        <taxon>Viridiplantae</taxon>
        <taxon>Streptophyta</taxon>
        <taxon>Embryophyta</taxon>
        <taxon>Marchantiophyta</taxon>
        <taxon>Marchantiopsida</taxon>
        <taxon>Marchantiidae</taxon>
        <taxon>Marchantiales</taxon>
        <taxon>Ricciaceae</taxon>
        <taxon>Riccia</taxon>
    </lineage>
</organism>
<dbReference type="Proteomes" id="UP001633002">
    <property type="component" value="Unassembled WGS sequence"/>
</dbReference>
<dbReference type="EMBL" id="JBJQOH010000002">
    <property type="protein sequence ID" value="KAL3695483.1"/>
    <property type="molecule type" value="Genomic_DNA"/>
</dbReference>
<name>A0ABD3HVP7_9MARC</name>
<evidence type="ECO:0000313" key="1">
    <source>
        <dbReference type="EMBL" id="KAL3695483.1"/>
    </source>
</evidence>
<protein>
    <recommendedName>
        <fullName evidence="3">C2H2-type domain-containing protein</fullName>
    </recommendedName>
</protein>
<gene>
    <name evidence="1" type="ORF">R1sor_009559</name>
</gene>